<feature type="region of interest" description="Disordered" evidence="2">
    <location>
        <begin position="632"/>
        <end position="659"/>
    </location>
</feature>
<feature type="compositionally biased region" description="Polar residues" evidence="2">
    <location>
        <begin position="1"/>
        <end position="21"/>
    </location>
</feature>
<dbReference type="OrthoDB" id="3269403at2759"/>
<feature type="compositionally biased region" description="Basic and acidic residues" evidence="2">
    <location>
        <begin position="24"/>
        <end position="38"/>
    </location>
</feature>
<keyword evidence="4" id="KW-1185">Reference proteome</keyword>
<feature type="compositionally biased region" description="Basic and acidic residues" evidence="2">
    <location>
        <begin position="674"/>
        <end position="696"/>
    </location>
</feature>
<evidence type="ECO:0000313" key="4">
    <source>
        <dbReference type="Proteomes" id="UP000294933"/>
    </source>
</evidence>
<protein>
    <submittedName>
        <fullName evidence="3">Uncharacterized protein</fullName>
    </submittedName>
</protein>
<feature type="compositionally biased region" description="Polar residues" evidence="2">
    <location>
        <begin position="46"/>
        <end position="57"/>
    </location>
</feature>
<feature type="region of interest" description="Disordered" evidence="2">
    <location>
        <begin position="307"/>
        <end position="329"/>
    </location>
</feature>
<organism evidence="3 4">
    <name type="scientific">Rickenella mellea</name>
    <dbReference type="NCBI Taxonomy" id="50990"/>
    <lineage>
        <taxon>Eukaryota</taxon>
        <taxon>Fungi</taxon>
        <taxon>Dikarya</taxon>
        <taxon>Basidiomycota</taxon>
        <taxon>Agaricomycotina</taxon>
        <taxon>Agaricomycetes</taxon>
        <taxon>Hymenochaetales</taxon>
        <taxon>Rickenellaceae</taxon>
        <taxon>Rickenella</taxon>
    </lineage>
</organism>
<dbReference type="STRING" id="50990.A0A4Y7PY12"/>
<gene>
    <name evidence="3" type="ORF">BD410DRAFT_841728</name>
</gene>
<feature type="compositionally biased region" description="Polar residues" evidence="2">
    <location>
        <begin position="272"/>
        <end position="282"/>
    </location>
</feature>
<feature type="region of interest" description="Disordered" evidence="2">
    <location>
        <begin position="370"/>
        <end position="395"/>
    </location>
</feature>
<feature type="coiled-coil region" evidence="1">
    <location>
        <begin position="100"/>
        <end position="127"/>
    </location>
</feature>
<evidence type="ECO:0000313" key="3">
    <source>
        <dbReference type="EMBL" id="TDL19961.1"/>
    </source>
</evidence>
<feature type="region of interest" description="Disordered" evidence="2">
    <location>
        <begin position="673"/>
        <end position="696"/>
    </location>
</feature>
<name>A0A4Y7PY12_9AGAM</name>
<dbReference type="VEuPathDB" id="FungiDB:BD410DRAFT_841728"/>
<feature type="region of interest" description="Disordered" evidence="2">
    <location>
        <begin position="1"/>
        <end position="57"/>
    </location>
</feature>
<reference evidence="3 4" key="1">
    <citation type="submission" date="2018-06" db="EMBL/GenBank/DDBJ databases">
        <title>A transcriptomic atlas of mushroom development highlights an independent origin of complex multicellularity.</title>
        <authorList>
            <consortium name="DOE Joint Genome Institute"/>
            <person name="Krizsan K."/>
            <person name="Almasi E."/>
            <person name="Merenyi Z."/>
            <person name="Sahu N."/>
            <person name="Viragh M."/>
            <person name="Koszo T."/>
            <person name="Mondo S."/>
            <person name="Kiss B."/>
            <person name="Balint B."/>
            <person name="Kues U."/>
            <person name="Barry K."/>
            <person name="Hegedus J.C."/>
            <person name="Henrissat B."/>
            <person name="Johnson J."/>
            <person name="Lipzen A."/>
            <person name="Ohm R."/>
            <person name="Nagy I."/>
            <person name="Pangilinan J."/>
            <person name="Yan J."/>
            <person name="Xiong Y."/>
            <person name="Grigoriev I.V."/>
            <person name="Hibbett D.S."/>
            <person name="Nagy L.G."/>
        </authorList>
    </citation>
    <scope>NUCLEOTIDE SEQUENCE [LARGE SCALE GENOMIC DNA]</scope>
    <source>
        <strain evidence="3 4">SZMC22713</strain>
    </source>
</reference>
<feature type="compositionally biased region" description="Polar residues" evidence="2">
    <location>
        <begin position="243"/>
        <end position="262"/>
    </location>
</feature>
<dbReference type="EMBL" id="ML170192">
    <property type="protein sequence ID" value="TDL19961.1"/>
    <property type="molecule type" value="Genomic_DNA"/>
</dbReference>
<keyword evidence="1" id="KW-0175">Coiled coil</keyword>
<sequence length="696" mass="79652">MFSFSSPLSAGQNPENGTAIPSDTEARNEDMRLDEDVRVGQGQTGGLPSSENSVARLSTTSDKREWLHLDDDILMENIAVKRRITEKIVFVKEPWQVERHKSVARKNTDLTEEIERYRKQVETLMAGTHRSEAFIRHQDDEIKRLNKRISGGEEYVKRLQHGITKQVDEINALAIERIRETDARSEHLINNLTTEANAKIRHINELFRNEMEKMKSERVRELAALRVHWEERMKACRARELATQVSQESPHNRPASRSSDINIPNDGIPNDGTPNEGSTNGKQPGRESWPERRKAFVAGLRKKFPEKTSGIPVFTPLEQGNDSTDDTQRQKTTFVVDAERNGETTGKGTDALIAELTTKVDSIVELLKGTPSESTRRRRGPKARNGSGVEALKESEPADTRKELLAICRKVFKAAFDVQGDEDFMAHGPIKPEVLEAHERGDTAPDPNNLRFDLKHDCKSSWNSAVLRILAERVKAAYKTQSPSSARPDAYFLDLVQEKYGRVRKAWRMAQAHVNDSGDEETQTDIETRLTVRRDAELKRARFRERRVANYERRMETVKTAIKCKREEGAADASMWEWVESLLKELTEEGMSSDDSSDDDDYIVKFRPRTLPWRRNIDTVLNVIDRQYRKLTRGNRGPKLAPRKRTASGEPSSRKPVRGLPICLYNQRWLAKQSEQDVDKLEPSEKEFEWQDLHVE</sequence>
<dbReference type="Proteomes" id="UP000294933">
    <property type="component" value="Unassembled WGS sequence"/>
</dbReference>
<evidence type="ECO:0000256" key="2">
    <source>
        <dbReference type="SAM" id="MobiDB-lite"/>
    </source>
</evidence>
<dbReference type="AlphaFoldDB" id="A0A4Y7PY12"/>
<proteinExistence type="predicted"/>
<feature type="region of interest" description="Disordered" evidence="2">
    <location>
        <begin position="240"/>
        <end position="290"/>
    </location>
</feature>
<evidence type="ECO:0000256" key="1">
    <source>
        <dbReference type="SAM" id="Coils"/>
    </source>
</evidence>
<accession>A0A4Y7PY12</accession>